<proteinExistence type="predicted"/>
<evidence type="ECO:0000313" key="2">
    <source>
        <dbReference type="Proteomes" id="UP000614601"/>
    </source>
</evidence>
<accession>A0A811L1I7</accession>
<sequence>MSVRSFFNGLSVSETSVTPFKTAIYVIIAQLSDVFSRITLEDDDFTDEANRYKDELNDRRTYYSFLIWTLIRGPEMSLPILKCFIYHYLNQFDNFFKEFITALIKYEKKVIVPTRIEDGKDKSRASFVKSLTLLGTFIDNFADEYNDMPCDKQFKFSLSWKKFLESTASEEEIQKYSTEWKVDLKEILVKIVDIEENVRHDHQRAKRNVFYKKITVTGKELD</sequence>
<reference evidence="1" key="1">
    <citation type="submission" date="2020-09" db="EMBL/GenBank/DDBJ databases">
        <authorList>
            <person name="Kikuchi T."/>
        </authorList>
    </citation>
    <scope>NUCLEOTIDE SEQUENCE</scope>
    <source>
        <strain evidence="1">SH1</strain>
    </source>
</reference>
<evidence type="ECO:0000313" key="1">
    <source>
        <dbReference type="EMBL" id="CAD5221253.1"/>
    </source>
</evidence>
<comment type="caution">
    <text evidence="1">The sequence shown here is derived from an EMBL/GenBank/DDBJ whole genome shotgun (WGS) entry which is preliminary data.</text>
</comment>
<organism evidence="1 2">
    <name type="scientific">Bursaphelenchus okinawaensis</name>
    <dbReference type="NCBI Taxonomy" id="465554"/>
    <lineage>
        <taxon>Eukaryota</taxon>
        <taxon>Metazoa</taxon>
        <taxon>Ecdysozoa</taxon>
        <taxon>Nematoda</taxon>
        <taxon>Chromadorea</taxon>
        <taxon>Rhabditida</taxon>
        <taxon>Tylenchina</taxon>
        <taxon>Tylenchomorpha</taxon>
        <taxon>Aphelenchoidea</taxon>
        <taxon>Aphelenchoididae</taxon>
        <taxon>Bursaphelenchus</taxon>
    </lineage>
</organism>
<dbReference type="Proteomes" id="UP000614601">
    <property type="component" value="Unassembled WGS sequence"/>
</dbReference>
<dbReference type="EMBL" id="CAJFDH010000004">
    <property type="protein sequence ID" value="CAD5221253.1"/>
    <property type="molecule type" value="Genomic_DNA"/>
</dbReference>
<protein>
    <submittedName>
        <fullName evidence="1">Uncharacterized protein</fullName>
    </submittedName>
</protein>
<dbReference type="AlphaFoldDB" id="A0A811L1I7"/>
<name>A0A811L1I7_9BILA</name>
<gene>
    <name evidence="1" type="ORF">BOKJ2_LOCUS9352</name>
</gene>
<dbReference type="EMBL" id="CAJFCW020000004">
    <property type="protein sequence ID" value="CAG9114813.1"/>
    <property type="molecule type" value="Genomic_DNA"/>
</dbReference>
<keyword evidence="2" id="KW-1185">Reference proteome</keyword>
<dbReference type="OrthoDB" id="5787345at2759"/>
<dbReference type="Proteomes" id="UP000783686">
    <property type="component" value="Unassembled WGS sequence"/>
</dbReference>